<dbReference type="EMBL" id="NKJJ02000006">
    <property type="protein sequence ID" value="TPR04097.1"/>
    <property type="molecule type" value="Genomic_DNA"/>
</dbReference>
<gene>
    <name evidence="6" type="ORF">CAN33_003430</name>
</gene>
<sequence>MAVADYKRYLAENVLNERRTVTYRSLGRALRVHSTLAKQMLFDFHRNENSKKPNSVNATYIITGVQKAPETPSTTNGAQDSFDGIPQSSPYISSSMPNQDVATDEIAMSSVVLVREEDLEDAKTTFQSVSSIYVYSLQPAVLQDLNVLTDVASEMIAKHAQEDPLEYGKSWGMIQGNNVRTTIPAKRPIKNEETPQPKKETEAEAAKPEPTTKREETPASTKPTEKTAPPKQKGSIFSSFAKAKPKQKIEDSTTPATSAAESAEPSGAEDVVLDDASDGDEEPEELFRDSGKSASAGTRESRKEREERLRKMMEDDDEDEDEEMPDAAPSPEESKPIDEPPPPKQAELKEEVTVKGGRRRGRRQVMKKKTVKDDEGYLVTVEEPSWESFSEDEPAPPPKKKPAVSAPKGKPAAKPGQGSIMSFFSKK</sequence>
<accession>A0A505HT51</accession>
<dbReference type="GO" id="GO:0006271">
    <property type="term" value="P:DNA strand elongation involved in DNA replication"/>
    <property type="evidence" value="ECO:0007669"/>
    <property type="project" value="TreeGrafter"/>
</dbReference>
<protein>
    <recommendedName>
        <fullName evidence="2">DNA polymerase delta subunit 3</fullName>
    </recommendedName>
</protein>
<proteinExistence type="predicted"/>
<evidence type="ECO:0000256" key="4">
    <source>
        <dbReference type="ARBA" id="ARBA00023242"/>
    </source>
</evidence>
<dbReference type="InterPro" id="IPR041913">
    <property type="entry name" value="POLD3_sf"/>
</dbReference>
<dbReference type="InterPro" id="IPR019038">
    <property type="entry name" value="POLD3"/>
</dbReference>
<feature type="compositionally biased region" description="Low complexity" evidence="5">
    <location>
        <begin position="403"/>
        <end position="415"/>
    </location>
</feature>
<dbReference type="GO" id="GO:0043625">
    <property type="term" value="C:delta DNA polymerase complex"/>
    <property type="evidence" value="ECO:0007669"/>
    <property type="project" value="InterPro"/>
</dbReference>
<dbReference type="AlphaFoldDB" id="A0A505HT51"/>
<dbReference type="VEuPathDB" id="FungiDB:M747DRAFT_298180"/>
<dbReference type="VEuPathDB" id="FungiDB:ATCC64974_85670"/>
<dbReference type="GO" id="GO:0003887">
    <property type="term" value="F:DNA-directed DNA polymerase activity"/>
    <property type="evidence" value="ECO:0007669"/>
    <property type="project" value="TreeGrafter"/>
</dbReference>
<feature type="compositionally biased region" description="Basic and acidic residues" evidence="5">
    <location>
        <begin position="299"/>
        <end position="313"/>
    </location>
</feature>
<evidence type="ECO:0000313" key="6">
    <source>
        <dbReference type="EMBL" id="TPR04097.1"/>
    </source>
</evidence>
<keyword evidence="4" id="KW-0539">Nucleus</keyword>
<keyword evidence="6" id="KW-0808">Transferase</keyword>
<dbReference type="VEuPathDB" id="FungiDB:An04g08720"/>
<evidence type="ECO:0000256" key="5">
    <source>
        <dbReference type="SAM" id="MobiDB-lite"/>
    </source>
</evidence>
<reference evidence="7" key="1">
    <citation type="submission" date="2018-10" db="EMBL/GenBank/DDBJ databases">
        <title>FDA dAtabase for Regulatory Grade micrObial Sequences (FDA-ARGOS): Supporting development and validation of Infectious Disease Dx tests.</title>
        <authorList>
            <person name="Kerrigan L."/>
            <person name="Tallon L."/>
            <person name="Sadzewicz L."/>
            <person name="Sengamalay N."/>
            <person name="Ott S."/>
            <person name="Godinez A."/>
            <person name="Nagaraj S."/>
            <person name="Vavikolanu K."/>
            <person name="Nadendla S."/>
            <person name="George J."/>
            <person name="Sichtig H."/>
        </authorList>
    </citation>
    <scope>NUCLEOTIDE SEQUENCE [LARGE SCALE GENOMIC DNA]</scope>
    <source>
        <strain evidence="7">FDAARGOS_311</strain>
    </source>
</reference>
<feature type="compositionally biased region" description="Basic residues" evidence="5">
    <location>
        <begin position="356"/>
        <end position="370"/>
    </location>
</feature>
<dbReference type="VEuPathDB" id="FungiDB:ASPNIDRAFT2_1187268"/>
<feature type="compositionally biased region" description="Basic and acidic residues" evidence="5">
    <location>
        <begin position="189"/>
        <end position="217"/>
    </location>
</feature>
<dbReference type="PANTHER" id="PTHR17598">
    <property type="entry name" value="DNA POLYMERASE DELTA SUBUNIT 3"/>
    <property type="match status" value="1"/>
</dbReference>
<dbReference type="Proteomes" id="UP000197666">
    <property type="component" value="Unassembled WGS sequence"/>
</dbReference>
<feature type="compositionally biased region" description="Acidic residues" evidence="5">
    <location>
        <begin position="314"/>
        <end position="325"/>
    </location>
</feature>
<dbReference type="Gene3D" id="3.90.1030.20">
    <property type="entry name" value="DNA polymerase delta, p66 (Cdc27) subunit, wHTH domain"/>
    <property type="match status" value="1"/>
</dbReference>
<evidence type="ECO:0000256" key="1">
    <source>
        <dbReference type="ARBA" id="ARBA00004123"/>
    </source>
</evidence>
<dbReference type="GO" id="GO:0006297">
    <property type="term" value="P:nucleotide-excision repair, DNA gap filling"/>
    <property type="evidence" value="ECO:0007669"/>
    <property type="project" value="TreeGrafter"/>
</dbReference>
<keyword evidence="3" id="KW-0235">DNA replication</keyword>
<evidence type="ECO:0000313" key="7">
    <source>
        <dbReference type="Proteomes" id="UP000197666"/>
    </source>
</evidence>
<organism evidence="6 7">
    <name type="scientific">Aspergillus niger</name>
    <dbReference type="NCBI Taxonomy" id="5061"/>
    <lineage>
        <taxon>Eukaryota</taxon>
        <taxon>Fungi</taxon>
        <taxon>Dikarya</taxon>
        <taxon>Ascomycota</taxon>
        <taxon>Pezizomycotina</taxon>
        <taxon>Eurotiomycetes</taxon>
        <taxon>Eurotiomycetidae</taxon>
        <taxon>Eurotiales</taxon>
        <taxon>Aspergillaceae</taxon>
        <taxon>Aspergillus</taxon>
        <taxon>Aspergillus subgen. Circumdati</taxon>
    </lineage>
</organism>
<evidence type="ECO:0000256" key="2">
    <source>
        <dbReference type="ARBA" id="ARBA00017589"/>
    </source>
</evidence>
<evidence type="ECO:0000256" key="3">
    <source>
        <dbReference type="ARBA" id="ARBA00022705"/>
    </source>
</evidence>
<feature type="compositionally biased region" description="Acidic residues" evidence="5">
    <location>
        <begin position="271"/>
        <end position="284"/>
    </location>
</feature>
<comment type="caution">
    <text evidence="6">The sequence shown here is derived from an EMBL/GenBank/DDBJ whole genome shotgun (WGS) entry which is preliminary data.</text>
</comment>
<feature type="compositionally biased region" description="Low complexity" evidence="5">
    <location>
        <begin position="252"/>
        <end position="266"/>
    </location>
</feature>
<dbReference type="PANTHER" id="PTHR17598:SF13">
    <property type="entry name" value="DNA POLYMERASE DELTA SUBUNIT 3"/>
    <property type="match status" value="1"/>
</dbReference>
<name>A0A505HT51_ASPNG</name>
<comment type="subcellular location">
    <subcellularLocation>
        <location evidence="1">Nucleus</location>
    </subcellularLocation>
</comment>
<feature type="region of interest" description="Disordered" evidence="5">
    <location>
        <begin position="178"/>
        <end position="427"/>
    </location>
</feature>
<dbReference type="Pfam" id="PF09507">
    <property type="entry name" value="CDC27"/>
    <property type="match status" value="1"/>
</dbReference>
<dbReference type="GO" id="GO:1904161">
    <property type="term" value="P:DNA synthesis involved in UV-damage excision repair"/>
    <property type="evidence" value="ECO:0007669"/>
    <property type="project" value="TreeGrafter"/>
</dbReference>